<gene>
    <name evidence="2" type="ORF">C1880_09535</name>
</gene>
<dbReference type="InterPro" id="IPR036388">
    <property type="entry name" value="WH-like_DNA-bd_sf"/>
</dbReference>
<dbReference type="EMBL" id="PPTP01000012">
    <property type="protein sequence ID" value="RDB54319.1"/>
    <property type="molecule type" value="Genomic_DNA"/>
</dbReference>
<evidence type="ECO:0000313" key="3">
    <source>
        <dbReference type="Proteomes" id="UP000253792"/>
    </source>
</evidence>
<proteinExistence type="predicted"/>
<dbReference type="RefSeq" id="WP_114621262.1">
    <property type="nucleotide sequence ID" value="NZ_CAUATA010000034.1"/>
</dbReference>
<dbReference type="OrthoDB" id="3232829at2"/>
<dbReference type="PROSITE" id="PS50995">
    <property type="entry name" value="HTH_MARR_2"/>
    <property type="match status" value="1"/>
</dbReference>
<dbReference type="Gene3D" id="1.10.10.10">
    <property type="entry name" value="Winged helix-like DNA-binding domain superfamily/Winged helix DNA-binding domain"/>
    <property type="match status" value="1"/>
</dbReference>
<evidence type="ECO:0000259" key="1">
    <source>
        <dbReference type="PROSITE" id="PS50995"/>
    </source>
</evidence>
<reference evidence="2 3" key="1">
    <citation type="journal article" date="2018" name="Elife">
        <title>Discovery and characterization of a prevalent human gut bacterial enzyme sufficient for the inactivation of a family of plant toxins.</title>
        <authorList>
            <person name="Koppel N."/>
            <person name="Bisanz J.E."/>
            <person name="Pandelia M.E."/>
            <person name="Turnbaugh P.J."/>
            <person name="Balskus E.P."/>
        </authorList>
    </citation>
    <scope>NUCLEOTIDE SEQUENCE [LARGE SCALE GENOMIC DNA]</scope>
    <source>
        <strain evidence="3">anaerobia AP69FAA</strain>
    </source>
</reference>
<comment type="caution">
    <text evidence="2">The sequence shown here is derived from an EMBL/GenBank/DDBJ whole genome shotgun (WGS) entry which is preliminary data.</text>
</comment>
<feature type="domain" description="HTH marR-type" evidence="1">
    <location>
        <begin position="1"/>
        <end position="136"/>
    </location>
</feature>
<dbReference type="STRING" id="1034345.GCA_000236865_01638"/>
<dbReference type="AlphaFoldDB" id="A0A369L615"/>
<accession>A0A369L615</accession>
<keyword evidence="3" id="KW-1185">Reference proteome</keyword>
<protein>
    <recommendedName>
        <fullName evidence="1">HTH marR-type domain-containing protein</fullName>
    </recommendedName>
</protein>
<evidence type="ECO:0000313" key="2">
    <source>
        <dbReference type="EMBL" id="RDB54319.1"/>
    </source>
</evidence>
<organism evidence="2 3">
    <name type="scientific">Senegalimassilia anaerobia</name>
    <dbReference type="NCBI Taxonomy" id="1473216"/>
    <lineage>
        <taxon>Bacteria</taxon>
        <taxon>Bacillati</taxon>
        <taxon>Actinomycetota</taxon>
        <taxon>Coriobacteriia</taxon>
        <taxon>Coriobacteriales</taxon>
        <taxon>Coriobacteriaceae</taxon>
        <taxon>Senegalimassilia</taxon>
    </lineage>
</organism>
<dbReference type="InterPro" id="IPR036390">
    <property type="entry name" value="WH_DNA-bd_sf"/>
</dbReference>
<dbReference type="SUPFAM" id="SSF46785">
    <property type="entry name" value="Winged helix' DNA-binding domain"/>
    <property type="match status" value="1"/>
</dbReference>
<dbReference type="SMART" id="SM00347">
    <property type="entry name" value="HTH_MARR"/>
    <property type="match status" value="1"/>
</dbReference>
<dbReference type="Proteomes" id="UP000253792">
    <property type="component" value="Unassembled WGS sequence"/>
</dbReference>
<name>A0A369L615_9ACTN</name>
<sequence length="144" mass="16442">MLSEEFSKEMWDCWRDVSVAYGTFAKKMGVDTSELYVVDALWDEPEGLSQRSICEVCDMGKQTISAICKRLAARDVVVAHAGQADKRERIMALTDEGREQWRLPVESMRELEMKAAGAIGVEEGELFIRVIKQYAKTFQEEVQR</sequence>
<dbReference type="Pfam" id="PF12802">
    <property type="entry name" value="MarR_2"/>
    <property type="match status" value="1"/>
</dbReference>
<dbReference type="InterPro" id="IPR000835">
    <property type="entry name" value="HTH_MarR-typ"/>
</dbReference>
<dbReference type="GO" id="GO:0003700">
    <property type="term" value="F:DNA-binding transcription factor activity"/>
    <property type="evidence" value="ECO:0007669"/>
    <property type="project" value="InterPro"/>
</dbReference>